<comment type="caution">
    <text evidence="5">The sequence shown here is derived from an EMBL/GenBank/DDBJ whole genome shotgun (WGS) entry which is preliminary data.</text>
</comment>
<organism evidence="5 6">
    <name type="scientific">Spongiactinospora rosea</name>
    <dbReference type="NCBI Taxonomy" id="2248750"/>
    <lineage>
        <taxon>Bacteria</taxon>
        <taxon>Bacillati</taxon>
        <taxon>Actinomycetota</taxon>
        <taxon>Actinomycetes</taxon>
        <taxon>Streptosporangiales</taxon>
        <taxon>Streptosporangiaceae</taxon>
        <taxon>Spongiactinospora</taxon>
    </lineage>
</organism>
<dbReference type="AlphaFoldDB" id="A0A366LQ18"/>
<dbReference type="Gene3D" id="3.30.43.10">
    <property type="entry name" value="Uridine Diphospho-n-acetylenolpyruvylglucosamine Reductase, domain 2"/>
    <property type="match status" value="1"/>
</dbReference>
<proteinExistence type="predicted"/>
<evidence type="ECO:0000313" key="5">
    <source>
        <dbReference type="EMBL" id="RBQ15282.1"/>
    </source>
</evidence>
<dbReference type="InterPro" id="IPR016166">
    <property type="entry name" value="FAD-bd_PCMH"/>
</dbReference>
<keyword evidence="1" id="KW-0285">Flavoprotein</keyword>
<dbReference type="InterPro" id="IPR002346">
    <property type="entry name" value="Mopterin_DH_FAD-bd"/>
</dbReference>
<dbReference type="GO" id="GO:0016491">
    <property type="term" value="F:oxidoreductase activity"/>
    <property type="evidence" value="ECO:0007669"/>
    <property type="project" value="UniProtKB-KW"/>
</dbReference>
<dbReference type="InterPro" id="IPR036318">
    <property type="entry name" value="FAD-bd_PCMH-like_sf"/>
</dbReference>
<dbReference type="SUPFAM" id="SSF55447">
    <property type="entry name" value="CO dehydrogenase flavoprotein C-terminal domain-like"/>
    <property type="match status" value="1"/>
</dbReference>
<dbReference type="InterPro" id="IPR016169">
    <property type="entry name" value="FAD-bd_PCMH_sub2"/>
</dbReference>
<evidence type="ECO:0000259" key="4">
    <source>
        <dbReference type="PROSITE" id="PS51387"/>
    </source>
</evidence>
<evidence type="ECO:0000313" key="6">
    <source>
        <dbReference type="Proteomes" id="UP000253303"/>
    </source>
</evidence>
<accession>A0A366LQ18</accession>
<keyword evidence="2" id="KW-0274">FAD</keyword>
<keyword evidence="3" id="KW-0560">Oxidoreductase</keyword>
<dbReference type="SUPFAM" id="SSF56176">
    <property type="entry name" value="FAD-binding/transporter-associated domain-like"/>
    <property type="match status" value="1"/>
</dbReference>
<evidence type="ECO:0000256" key="3">
    <source>
        <dbReference type="ARBA" id="ARBA00023002"/>
    </source>
</evidence>
<dbReference type="Gene3D" id="3.30.390.50">
    <property type="entry name" value="CO dehydrogenase flavoprotein, C-terminal domain"/>
    <property type="match status" value="1"/>
</dbReference>
<dbReference type="PANTHER" id="PTHR42659:SF2">
    <property type="entry name" value="XANTHINE DEHYDROGENASE SUBUNIT C-RELATED"/>
    <property type="match status" value="1"/>
</dbReference>
<dbReference type="Gene3D" id="3.30.465.10">
    <property type="match status" value="1"/>
</dbReference>
<name>A0A366LQ18_9ACTN</name>
<dbReference type="Proteomes" id="UP000253303">
    <property type="component" value="Unassembled WGS sequence"/>
</dbReference>
<sequence length="276" mass="28348">MIMDLVDYTAPADLEGALRALSETPGARPLAGGHRLVLDLKRRARRIPLLVDLGRVPELRGVRRGFGGALEIGAMTTVTELVGHPAVRDSYAHDLLADAAATLPDPQTRNRGTVGGSVVAGTDIAAALIALDAVARIRGRGGRRRTLNVERLLDPAAPGLAAGEVIAAVGVPPGTAQGAHVRQPVPATLDSVCGVAVAVSFHADGTVSACRAAVCGGSRPARRLPVLERALTSGTAAAPPLGDVFPGDEVASGEYRAHLAWVLAGRAVARARERAV</sequence>
<dbReference type="PANTHER" id="PTHR42659">
    <property type="entry name" value="XANTHINE DEHYDROGENASE SUBUNIT C-RELATED"/>
    <property type="match status" value="1"/>
</dbReference>
<protein>
    <recommendedName>
        <fullName evidence="4">FAD-binding PCMH-type domain-containing protein</fullName>
    </recommendedName>
</protein>
<evidence type="ECO:0000256" key="1">
    <source>
        <dbReference type="ARBA" id="ARBA00022630"/>
    </source>
</evidence>
<dbReference type="InterPro" id="IPR036683">
    <property type="entry name" value="CO_DH_flav_C_dom_sf"/>
</dbReference>
<evidence type="ECO:0000256" key="2">
    <source>
        <dbReference type="ARBA" id="ARBA00022827"/>
    </source>
</evidence>
<dbReference type="SMART" id="SM01092">
    <property type="entry name" value="CO_deh_flav_C"/>
    <property type="match status" value="1"/>
</dbReference>
<dbReference type="GO" id="GO:0071949">
    <property type="term" value="F:FAD binding"/>
    <property type="evidence" value="ECO:0007669"/>
    <property type="project" value="InterPro"/>
</dbReference>
<feature type="domain" description="FAD-binding PCMH-type" evidence="4">
    <location>
        <begin position="1"/>
        <end position="176"/>
    </location>
</feature>
<gene>
    <name evidence="5" type="ORF">DP939_36165</name>
</gene>
<dbReference type="InterPro" id="IPR005107">
    <property type="entry name" value="CO_DH_flav_C"/>
</dbReference>
<reference evidence="5 6" key="1">
    <citation type="submission" date="2018-06" db="EMBL/GenBank/DDBJ databases">
        <title>Sphaerisporangium craniellae sp. nov., isolated from a marine sponge in the South China Sea.</title>
        <authorList>
            <person name="Li L."/>
        </authorList>
    </citation>
    <scope>NUCLEOTIDE SEQUENCE [LARGE SCALE GENOMIC DNA]</scope>
    <source>
        <strain evidence="5 6">LHW63015</strain>
    </source>
</reference>
<dbReference type="PROSITE" id="PS51387">
    <property type="entry name" value="FAD_PCMH"/>
    <property type="match status" value="1"/>
</dbReference>
<dbReference type="InterPro" id="IPR051312">
    <property type="entry name" value="Diverse_Substr_Oxidored"/>
</dbReference>
<dbReference type="InterPro" id="IPR016167">
    <property type="entry name" value="FAD-bd_PCMH_sub1"/>
</dbReference>
<dbReference type="Pfam" id="PF00941">
    <property type="entry name" value="FAD_binding_5"/>
    <property type="match status" value="1"/>
</dbReference>
<keyword evidence="6" id="KW-1185">Reference proteome</keyword>
<dbReference type="EMBL" id="QMEY01000024">
    <property type="protein sequence ID" value="RBQ15282.1"/>
    <property type="molecule type" value="Genomic_DNA"/>
</dbReference>